<protein>
    <recommendedName>
        <fullName evidence="10">PTS EIIC type-2 domain-containing protein</fullName>
    </recommendedName>
</protein>
<feature type="transmembrane region" description="Helical" evidence="9">
    <location>
        <begin position="157"/>
        <end position="179"/>
    </location>
</feature>
<evidence type="ECO:0000313" key="12">
    <source>
        <dbReference type="Proteomes" id="UP000646833"/>
    </source>
</evidence>
<name>A0A830E7J8_9EURY</name>
<proteinExistence type="predicted"/>
<dbReference type="InterPro" id="IPR050864">
    <property type="entry name" value="Bacterial_PTS_Sugar_Transport"/>
</dbReference>
<dbReference type="InterPro" id="IPR013014">
    <property type="entry name" value="PTS_EIIC_2"/>
</dbReference>
<dbReference type="GO" id="GO:0090563">
    <property type="term" value="F:protein-phosphocysteine-sugar phosphotransferase activity"/>
    <property type="evidence" value="ECO:0007669"/>
    <property type="project" value="TreeGrafter"/>
</dbReference>
<dbReference type="EMBL" id="BMCI01000003">
    <property type="protein sequence ID" value="GGC57080.1"/>
    <property type="molecule type" value="Genomic_DNA"/>
</dbReference>
<evidence type="ECO:0000256" key="2">
    <source>
        <dbReference type="ARBA" id="ARBA00022448"/>
    </source>
</evidence>
<dbReference type="PANTHER" id="PTHR30505:SF0">
    <property type="entry name" value="FRUCTOSE-LIKE PTS SYSTEM EIIBC COMPONENT-RELATED"/>
    <property type="match status" value="1"/>
</dbReference>
<keyword evidence="2" id="KW-0813">Transport</keyword>
<evidence type="ECO:0000313" key="11">
    <source>
        <dbReference type="EMBL" id="GGC57080.1"/>
    </source>
</evidence>
<evidence type="ECO:0000256" key="8">
    <source>
        <dbReference type="ARBA" id="ARBA00023136"/>
    </source>
</evidence>
<evidence type="ECO:0000259" key="10">
    <source>
        <dbReference type="PROSITE" id="PS51104"/>
    </source>
</evidence>
<keyword evidence="3" id="KW-1003">Cell membrane</keyword>
<accession>A0A830E7J8</accession>
<evidence type="ECO:0000256" key="9">
    <source>
        <dbReference type="SAM" id="Phobius"/>
    </source>
</evidence>
<comment type="caution">
    <text evidence="11">The sequence shown here is derived from an EMBL/GenBank/DDBJ whole genome shotgun (WGS) entry which is preliminary data.</text>
</comment>
<dbReference type="Proteomes" id="UP000646833">
    <property type="component" value="Unassembled WGS sequence"/>
</dbReference>
<dbReference type="PROSITE" id="PS51104">
    <property type="entry name" value="PTS_EIIC_TYPE_2"/>
    <property type="match status" value="1"/>
</dbReference>
<dbReference type="InterPro" id="IPR003352">
    <property type="entry name" value="PTS_EIIC"/>
</dbReference>
<sequence>MANDAEDAVRSYLTSVKEDLMTGVSFMIPFVTIGGIFLALGYAVASLSNNVQDVFNSTGTAGWFLAQIGVAGLTLMVPVLGAYIAYAIADRPGLAPGFILSYIIQQGNVLQAAGDVIGLQGGSAGAGYLGAIVAGFLAGIVARWFKQRDVPEFIAPMMPVLLIPVATTAVLTPVMLFVLGVPISIANAGLTAFLSNMQGGGQAIVLGALLGAMMAADMGGPINKVAYVFSVGLISEGVTAPMAAVMIAGMVPPIGLALSNFIAPQKYAAEMYENAKSGVLLGFSFITEGAIPYAAADPARVIPSVVAGSAVAGAASMALGVNMPAPHGGIFVVPLSNQPFMFVACILLGSIVTAVIATAIKPNFDAKVAAQSSDD</sequence>
<organism evidence="11 12">
    <name type="scientific">Haloferax sulfurifontis</name>
    <dbReference type="NCBI Taxonomy" id="255616"/>
    <lineage>
        <taxon>Archaea</taxon>
        <taxon>Methanobacteriati</taxon>
        <taxon>Methanobacteriota</taxon>
        <taxon>Stenosarchaea group</taxon>
        <taxon>Halobacteria</taxon>
        <taxon>Halobacteriales</taxon>
        <taxon>Haloferacaceae</taxon>
        <taxon>Haloferax</taxon>
    </lineage>
</organism>
<comment type="subcellular location">
    <subcellularLocation>
        <location evidence="1">Cell inner membrane</location>
        <topology evidence="1">Multi-pass membrane protein</topology>
    </subcellularLocation>
</comment>
<evidence type="ECO:0000256" key="7">
    <source>
        <dbReference type="ARBA" id="ARBA00022989"/>
    </source>
</evidence>
<keyword evidence="6 9" id="KW-0812">Transmembrane</keyword>
<reference evidence="11" key="1">
    <citation type="journal article" date="2014" name="Int. J. Syst. Evol. Microbiol.">
        <title>Complete genome sequence of Corynebacterium casei LMG S-19264T (=DSM 44701T), isolated from a smear-ripened cheese.</title>
        <authorList>
            <consortium name="US DOE Joint Genome Institute (JGI-PGF)"/>
            <person name="Walter F."/>
            <person name="Albersmeier A."/>
            <person name="Kalinowski J."/>
            <person name="Ruckert C."/>
        </authorList>
    </citation>
    <scope>NUCLEOTIDE SEQUENCE</scope>
    <source>
        <strain evidence="11">CCM 7217</strain>
    </source>
</reference>
<dbReference type="GO" id="GO:0009401">
    <property type="term" value="P:phosphoenolpyruvate-dependent sugar phosphotransferase system"/>
    <property type="evidence" value="ECO:0007669"/>
    <property type="project" value="UniProtKB-KW"/>
</dbReference>
<dbReference type="GO" id="GO:0008982">
    <property type="term" value="F:protein-N(PI)-phosphohistidine-sugar phosphotransferase activity"/>
    <property type="evidence" value="ECO:0007669"/>
    <property type="project" value="InterPro"/>
</dbReference>
<evidence type="ECO:0000256" key="1">
    <source>
        <dbReference type="ARBA" id="ARBA00004429"/>
    </source>
</evidence>
<feature type="transmembrane region" description="Helical" evidence="9">
    <location>
        <begin position="20"/>
        <end position="44"/>
    </location>
</feature>
<dbReference type="GO" id="GO:0005886">
    <property type="term" value="C:plasma membrane"/>
    <property type="evidence" value="ECO:0007669"/>
    <property type="project" value="UniProtKB-SubCell"/>
</dbReference>
<feature type="transmembrane region" description="Helical" evidence="9">
    <location>
        <begin position="199"/>
        <end position="216"/>
    </location>
</feature>
<dbReference type="GO" id="GO:0005351">
    <property type="term" value="F:carbohydrate:proton symporter activity"/>
    <property type="evidence" value="ECO:0007669"/>
    <property type="project" value="InterPro"/>
</dbReference>
<keyword evidence="8 9" id="KW-0472">Membrane</keyword>
<keyword evidence="5" id="KW-0598">Phosphotransferase system</keyword>
<feature type="transmembrane region" description="Helical" evidence="9">
    <location>
        <begin position="301"/>
        <end position="320"/>
    </location>
</feature>
<keyword evidence="4" id="KW-0762">Sugar transport</keyword>
<dbReference type="Pfam" id="PF02378">
    <property type="entry name" value="PTS_EIIC"/>
    <property type="match status" value="1"/>
</dbReference>
<evidence type="ECO:0000256" key="5">
    <source>
        <dbReference type="ARBA" id="ARBA00022683"/>
    </source>
</evidence>
<evidence type="ECO:0000256" key="6">
    <source>
        <dbReference type="ARBA" id="ARBA00022692"/>
    </source>
</evidence>
<feature type="transmembrane region" description="Helical" evidence="9">
    <location>
        <begin position="125"/>
        <end position="145"/>
    </location>
</feature>
<dbReference type="PANTHER" id="PTHR30505">
    <property type="entry name" value="FRUCTOSE-LIKE PERMEASE"/>
    <property type="match status" value="1"/>
</dbReference>
<evidence type="ECO:0000256" key="4">
    <source>
        <dbReference type="ARBA" id="ARBA00022597"/>
    </source>
</evidence>
<gene>
    <name evidence="11" type="ORF">GCM10007209_18640</name>
</gene>
<dbReference type="NCBIfam" id="TIGR01427">
    <property type="entry name" value="PTS_IIC_fructo"/>
    <property type="match status" value="1"/>
</dbReference>
<dbReference type="InterPro" id="IPR006327">
    <property type="entry name" value="PTS_IIC_fruc"/>
</dbReference>
<evidence type="ECO:0000256" key="3">
    <source>
        <dbReference type="ARBA" id="ARBA00022475"/>
    </source>
</evidence>
<feature type="domain" description="PTS EIIC type-2" evidence="10">
    <location>
        <begin position="16"/>
        <end position="370"/>
    </location>
</feature>
<keyword evidence="7 9" id="KW-1133">Transmembrane helix</keyword>
<dbReference type="AlphaFoldDB" id="A0A830E7J8"/>
<feature type="transmembrane region" description="Helical" evidence="9">
    <location>
        <begin position="64"/>
        <end position="86"/>
    </location>
</feature>
<feature type="transmembrane region" description="Helical" evidence="9">
    <location>
        <begin position="340"/>
        <end position="360"/>
    </location>
</feature>
<dbReference type="RefSeq" id="WP_007273699.1">
    <property type="nucleotide sequence ID" value="NZ_BMCI01000003.1"/>
</dbReference>
<feature type="transmembrane region" description="Helical" evidence="9">
    <location>
        <begin position="228"/>
        <end position="255"/>
    </location>
</feature>
<reference evidence="11" key="2">
    <citation type="submission" date="2020-09" db="EMBL/GenBank/DDBJ databases">
        <authorList>
            <person name="Sun Q."/>
            <person name="Sedlacek I."/>
        </authorList>
    </citation>
    <scope>NUCLEOTIDE SEQUENCE</scope>
    <source>
        <strain evidence="11">CCM 7217</strain>
    </source>
</reference>